<protein>
    <recommendedName>
        <fullName evidence="2">DNA-directed DNA polymerase</fullName>
        <ecNumber evidence="2">2.7.7.7</ecNumber>
    </recommendedName>
</protein>
<feature type="domain" description="DNA-directed DNA polymerase family B mitochondria/virus" evidence="9">
    <location>
        <begin position="1"/>
        <end position="184"/>
    </location>
</feature>
<evidence type="ECO:0000256" key="2">
    <source>
        <dbReference type="ARBA" id="ARBA00012417"/>
    </source>
</evidence>
<keyword evidence="11" id="KW-0496">Mitochondrion</keyword>
<dbReference type="EC" id="2.7.7.7" evidence="2"/>
<dbReference type="InterPro" id="IPR004868">
    <property type="entry name" value="DNA-dir_DNA_pol_B_mt/vir"/>
</dbReference>
<keyword evidence="5" id="KW-0235">DNA replication</keyword>
<gene>
    <name evidence="11" type="ORF">C0995_000041</name>
    <name evidence="10" type="ORF">C0995_000094</name>
</gene>
<dbReference type="InterPro" id="IPR043502">
    <property type="entry name" value="DNA/RNA_pol_sf"/>
</dbReference>
<evidence type="ECO:0000256" key="8">
    <source>
        <dbReference type="ARBA" id="ARBA00049244"/>
    </source>
</evidence>
<evidence type="ECO:0000259" key="9">
    <source>
        <dbReference type="Pfam" id="PF03175"/>
    </source>
</evidence>
<organism evidence="11">
    <name type="scientific">Termitomyces sp</name>
    <dbReference type="NCBI Taxonomy" id="1916073"/>
    <lineage>
        <taxon>Eukaryota</taxon>
        <taxon>Fungi</taxon>
        <taxon>Dikarya</taxon>
        <taxon>Basidiomycota</taxon>
        <taxon>Agaricomycotina</taxon>
        <taxon>Agaricomycetes</taxon>
        <taxon>Agaricomycetidae</taxon>
        <taxon>Agaricales</taxon>
        <taxon>Tricholomatineae</taxon>
        <taxon>Lyophyllaceae</taxon>
        <taxon>Termitomyces</taxon>
    </lineage>
</organism>
<evidence type="ECO:0000256" key="4">
    <source>
        <dbReference type="ARBA" id="ARBA00022695"/>
    </source>
</evidence>
<keyword evidence="3" id="KW-0808">Transferase</keyword>
<dbReference type="GO" id="GO:0006260">
    <property type="term" value="P:DNA replication"/>
    <property type="evidence" value="ECO:0007669"/>
    <property type="project" value="UniProtKB-KW"/>
</dbReference>
<comment type="catalytic activity">
    <reaction evidence="8">
        <text>DNA(n) + a 2'-deoxyribonucleoside 5'-triphosphate = DNA(n+1) + diphosphate</text>
        <dbReference type="Rhea" id="RHEA:22508"/>
        <dbReference type="Rhea" id="RHEA-COMP:17339"/>
        <dbReference type="Rhea" id="RHEA-COMP:17340"/>
        <dbReference type="ChEBI" id="CHEBI:33019"/>
        <dbReference type="ChEBI" id="CHEBI:61560"/>
        <dbReference type="ChEBI" id="CHEBI:173112"/>
        <dbReference type="EC" id="2.7.7.7"/>
    </reaction>
</comment>
<dbReference type="AlphaFoldDB" id="A0A386TYJ3"/>
<keyword evidence="6" id="KW-0239">DNA-directed DNA polymerase</keyword>
<dbReference type="EMBL" id="MH725795">
    <property type="protein sequence ID" value="AYE93223.1"/>
    <property type="molecule type" value="Genomic_DNA"/>
</dbReference>
<dbReference type="Gene3D" id="3.90.1600.10">
    <property type="entry name" value="Palm domain of DNA polymerase"/>
    <property type="match status" value="1"/>
</dbReference>
<geneLocation type="mitochondrion" evidence="11"/>
<evidence type="ECO:0000256" key="5">
    <source>
        <dbReference type="ARBA" id="ARBA00022705"/>
    </source>
</evidence>
<dbReference type="EMBL" id="MH725795">
    <property type="protein sequence ID" value="AYE93269.1"/>
    <property type="molecule type" value="Genomic_DNA"/>
</dbReference>
<keyword evidence="4" id="KW-0548">Nucleotidyltransferase</keyword>
<keyword evidence="7" id="KW-0238">DNA-binding</keyword>
<accession>A0A386TYJ3</accession>
<dbReference type="InterPro" id="IPR023211">
    <property type="entry name" value="DNA_pol_palm_dom_sf"/>
</dbReference>
<reference evidence="11" key="1">
    <citation type="submission" date="2018-08" db="EMBL/GenBank/DDBJ databases">
        <title>Comparative mitochondrial genomics of the basidiomycete Termitomyces.</title>
        <authorList>
            <person name="Nieuwenhuis M."/>
        </authorList>
    </citation>
    <scope>NUCLEOTIDE SEQUENCE</scope>
    <source>
        <strain evidence="11">Mi166</strain>
    </source>
</reference>
<sequence length="185" mass="21341">MTKFTQIVYDHFGINITTCKTIAGLSLKIYLSNYYKLNFNLKEIKGRIETEIRKAYFGGMVVLNKKGKFFGKDSLGYFYDYNSFFPSLMLRDLPVGNPTLSYSKDLDSFFGFCYADITPPPALDNELIPHRDPTGKVYCPSKPFFGLYWSELLKASREYGYKMNVRGGFNFEKGKKVFDSFVKNI</sequence>
<evidence type="ECO:0000313" key="11">
    <source>
        <dbReference type="EMBL" id="AYE93269.1"/>
    </source>
</evidence>
<evidence type="ECO:0000256" key="6">
    <source>
        <dbReference type="ARBA" id="ARBA00022932"/>
    </source>
</evidence>
<evidence type="ECO:0000313" key="10">
    <source>
        <dbReference type="EMBL" id="AYE93223.1"/>
    </source>
</evidence>
<dbReference type="GO" id="GO:0003887">
    <property type="term" value="F:DNA-directed DNA polymerase activity"/>
    <property type="evidence" value="ECO:0007669"/>
    <property type="project" value="UniProtKB-KW"/>
</dbReference>
<evidence type="ECO:0000256" key="1">
    <source>
        <dbReference type="ARBA" id="ARBA00005755"/>
    </source>
</evidence>
<comment type="similarity">
    <text evidence="1">Belongs to the DNA polymerase type-B family.</text>
</comment>
<evidence type="ECO:0000256" key="7">
    <source>
        <dbReference type="ARBA" id="ARBA00023125"/>
    </source>
</evidence>
<proteinExistence type="inferred from homology"/>
<dbReference type="SUPFAM" id="SSF56672">
    <property type="entry name" value="DNA/RNA polymerases"/>
    <property type="match status" value="1"/>
</dbReference>
<dbReference type="GO" id="GO:0003677">
    <property type="term" value="F:DNA binding"/>
    <property type="evidence" value="ECO:0007669"/>
    <property type="project" value="UniProtKB-KW"/>
</dbReference>
<dbReference type="Pfam" id="PF03175">
    <property type="entry name" value="DNA_pol_B_2"/>
    <property type="match status" value="1"/>
</dbReference>
<evidence type="ECO:0000256" key="3">
    <source>
        <dbReference type="ARBA" id="ARBA00022679"/>
    </source>
</evidence>
<name>A0A386TYJ3_9AGAR</name>
<dbReference type="GO" id="GO:0000166">
    <property type="term" value="F:nucleotide binding"/>
    <property type="evidence" value="ECO:0007669"/>
    <property type="project" value="InterPro"/>
</dbReference>